<evidence type="ECO:0000313" key="2">
    <source>
        <dbReference type="Proteomes" id="UP000051673"/>
    </source>
</evidence>
<evidence type="ECO:0008006" key="3">
    <source>
        <dbReference type="Google" id="ProtNLM"/>
    </source>
</evidence>
<reference evidence="1 2" key="1">
    <citation type="journal article" date="2015" name="Genome Announc.">
        <title>Expanding the biotechnology potential of lactobacilli through comparative genomics of 213 strains and associated genera.</title>
        <authorList>
            <person name="Sun Z."/>
            <person name="Harris H.M."/>
            <person name="McCann A."/>
            <person name="Guo C."/>
            <person name="Argimon S."/>
            <person name="Zhang W."/>
            <person name="Yang X."/>
            <person name="Jeffery I.B."/>
            <person name="Cooney J.C."/>
            <person name="Kagawa T.F."/>
            <person name="Liu W."/>
            <person name="Song Y."/>
            <person name="Salvetti E."/>
            <person name="Wrobel A."/>
            <person name="Rasinkangas P."/>
            <person name="Parkhill J."/>
            <person name="Rea M.C."/>
            <person name="O'Sullivan O."/>
            <person name="Ritari J."/>
            <person name="Douillard F.P."/>
            <person name="Paul Ross R."/>
            <person name="Yang R."/>
            <person name="Briner A.E."/>
            <person name="Felis G.E."/>
            <person name="de Vos W.M."/>
            <person name="Barrangou R."/>
            <person name="Klaenhammer T.R."/>
            <person name="Caufield P.W."/>
            <person name="Cui Y."/>
            <person name="Zhang H."/>
            <person name="O'Toole P.W."/>
        </authorList>
    </citation>
    <scope>NUCLEOTIDE SEQUENCE [LARGE SCALE GENOMIC DNA]</scope>
    <source>
        <strain evidence="1 2">DSM 20014</strain>
    </source>
</reference>
<protein>
    <recommendedName>
        <fullName evidence="3">DUF4926 domain-containing protein</fullName>
    </recommendedName>
</protein>
<accession>A0A0R2JHS7</accession>
<evidence type="ECO:0000313" key="1">
    <source>
        <dbReference type="EMBL" id="KRN76864.1"/>
    </source>
</evidence>
<dbReference type="PATRIC" id="fig|1620.3.peg.378"/>
<dbReference type="EMBL" id="JQCD01000024">
    <property type="protein sequence ID" value="KRN76864.1"/>
    <property type="molecule type" value="Genomic_DNA"/>
</dbReference>
<dbReference type="AlphaFoldDB" id="A0A0R2JHS7"/>
<comment type="caution">
    <text evidence="1">The sequence shown here is derived from an EMBL/GenBank/DDBJ whole genome shotgun (WGS) entry which is preliminary data.</text>
</comment>
<proteinExistence type="predicted"/>
<dbReference type="Proteomes" id="UP000051673">
    <property type="component" value="Unassembled WGS sequence"/>
</dbReference>
<organism evidence="1 2">
    <name type="scientific">Weissella minor</name>
    <dbReference type="NCBI Taxonomy" id="1620"/>
    <lineage>
        <taxon>Bacteria</taxon>
        <taxon>Bacillati</taxon>
        <taxon>Bacillota</taxon>
        <taxon>Bacilli</taxon>
        <taxon>Lactobacillales</taxon>
        <taxon>Lactobacillaceae</taxon>
        <taxon>Weissella</taxon>
    </lineage>
</organism>
<keyword evidence="2" id="KW-1185">Reference proteome</keyword>
<gene>
    <name evidence="1" type="ORF">IV67_GL000373</name>
</gene>
<dbReference type="STRING" id="1620.IV67_GL000373"/>
<name>A0A0R2JHS7_9LACO</name>
<sequence>MMSEFLLGASVQVQVSGLEQTPGLIVGYDQGTGMYTVRFEGGQTGNYHAHQLKNWCTCDI</sequence>